<evidence type="ECO:0000313" key="2">
    <source>
        <dbReference type="EMBL" id="KTF03494.1"/>
    </source>
</evidence>
<evidence type="ECO:0008006" key="4">
    <source>
        <dbReference type="Google" id="ProtNLM"/>
    </source>
</evidence>
<reference evidence="2 3" key="1">
    <citation type="submission" date="2015-11" db="EMBL/GenBank/DDBJ databases">
        <title>Draft Genome Sequence of the Type Strain Trueperella bernardiae LCDC 89-0504T, Isolated from Blood Culture.</title>
        <authorList>
            <person name="Bernier A.-M."/>
            <person name="Bernard K."/>
        </authorList>
    </citation>
    <scope>NUCLEOTIDE SEQUENCE [LARGE SCALE GENOMIC DNA]</scope>
    <source>
        <strain evidence="2 3">LCDC 89-0504</strain>
    </source>
</reference>
<accession>A0A0W1KHW8</accession>
<dbReference type="AlphaFoldDB" id="A0A0W1KHW8"/>
<evidence type="ECO:0000256" key="1">
    <source>
        <dbReference type="SAM" id="MobiDB-lite"/>
    </source>
</evidence>
<dbReference type="EMBL" id="LNIZ01000009">
    <property type="protein sequence ID" value="KTF03494.1"/>
    <property type="molecule type" value="Genomic_DNA"/>
</dbReference>
<dbReference type="OrthoDB" id="3268863at2"/>
<feature type="region of interest" description="Disordered" evidence="1">
    <location>
        <begin position="73"/>
        <end position="131"/>
    </location>
</feature>
<dbReference type="InterPro" id="IPR021678">
    <property type="entry name" value="DUF3263"/>
</dbReference>
<dbReference type="RefSeq" id="WP_152994738.1">
    <property type="nucleotide sequence ID" value="NZ_LNIZ01000009.1"/>
</dbReference>
<dbReference type="Proteomes" id="UP000054404">
    <property type="component" value="Unassembled WGS sequence"/>
</dbReference>
<gene>
    <name evidence="2" type="ORF">AQZ59_01622</name>
</gene>
<proteinExistence type="predicted"/>
<sequence>MDDELTEVERSILDIERGWWRMAPTREQAIQRQLGMTASKYYLVLSRMLDEPRVWTADPALVDRLRRLRDSRLTERGLDLPEVPAPHAPRGGGPEVGVGSDLGDGESGGEGEAGGQSGQDSQGALELDGRD</sequence>
<dbReference type="PATRIC" id="fig|59561.3.peg.1615"/>
<protein>
    <recommendedName>
        <fullName evidence="4">DUF3263 domain-containing protein</fullName>
    </recommendedName>
</protein>
<feature type="compositionally biased region" description="Gly residues" evidence="1">
    <location>
        <begin position="90"/>
        <end position="102"/>
    </location>
</feature>
<comment type="caution">
    <text evidence="2">The sequence shown here is derived from an EMBL/GenBank/DDBJ whole genome shotgun (WGS) entry which is preliminary data.</text>
</comment>
<evidence type="ECO:0000313" key="3">
    <source>
        <dbReference type="Proteomes" id="UP000054404"/>
    </source>
</evidence>
<dbReference type="Pfam" id="PF11662">
    <property type="entry name" value="DUF3263"/>
    <property type="match status" value="1"/>
</dbReference>
<name>A0A0W1KHW8_9ACTO</name>
<dbReference type="STRING" id="59561.AQZ59_01622"/>
<organism evidence="2 3">
    <name type="scientific">Trueperella bernardiae</name>
    <dbReference type="NCBI Taxonomy" id="59561"/>
    <lineage>
        <taxon>Bacteria</taxon>
        <taxon>Bacillati</taxon>
        <taxon>Actinomycetota</taxon>
        <taxon>Actinomycetes</taxon>
        <taxon>Actinomycetales</taxon>
        <taxon>Actinomycetaceae</taxon>
        <taxon>Trueperella</taxon>
    </lineage>
</organism>
<keyword evidence="3" id="KW-1185">Reference proteome</keyword>